<gene>
    <name evidence="3" type="ORF">DDJ31_00665</name>
    <name evidence="2" type="ORF">ELQ87_38570</name>
</gene>
<dbReference type="AlphaFoldDB" id="A0A3Q9KXR1"/>
<keyword evidence="1" id="KW-0732">Signal</keyword>
<dbReference type="EMBL" id="CP029078">
    <property type="protein sequence ID" value="QCN83660.1"/>
    <property type="molecule type" value="Genomic_DNA"/>
</dbReference>
<keyword evidence="5" id="KW-1185">Reference proteome</keyword>
<feature type="chain" id="PRO_5044599787" evidence="1">
    <location>
        <begin position="36"/>
        <end position="61"/>
    </location>
</feature>
<evidence type="ECO:0000313" key="4">
    <source>
        <dbReference type="Proteomes" id="UP000271291"/>
    </source>
</evidence>
<accession>A0A3Q9KXR1</accession>
<reference evidence="3 5" key="1">
    <citation type="submission" date="2018-04" db="EMBL/GenBank/DDBJ databases">
        <title>Complete genome sequences of Streptomyces griseoviridis K61 and characterization of antagonistic properties of biological control agents.</title>
        <authorList>
            <person name="Mariita R.M."/>
            <person name="Sello J.K."/>
        </authorList>
    </citation>
    <scope>NUCLEOTIDE SEQUENCE [LARGE SCALE GENOMIC DNA]</scope>
    <source>
        <strain evidence="3 5">K61</strain>
    </source>
</reference>
<name>A0A3Q9KXR1_STRGD</name>
<evidence type="ECO:0000313" key="5">
    <source>
        <dbReference type="Proteomes" id="UP000501753"/>
    </source>
</evidence>
<evidence type="ECO:0000256" key="1">
    <source>
        <dbReference type="SAM" id="SignalP"/>
    </source>
</evidence>
<evidence type="ECO:0000313" key="2">
    <source>
        <dbReference type="EMBL" id="AZS89500.1"/>
    </source>
</evidence>
<protein>
    <submittedName>
        <fullName evidence="2">Uncharacterized protein</fullName>
    </submittedName>
</protein>
<evidence type="ECO:0000313" key="3">
    <source>
        <dbReference type="EMBL" id="QCN83660.1"/>
    </source>
</evidence>
<dbReference type="Proteomes" id="UP000271291">
    <property type="component" value="Chromosome"/>
</dbReference>
<dbReference type="Proteomes" id="UP000501753">
    <property type="component" value="Chromosome"/>
</dbReference>
<organism evidence="2 4">
    <name type="scientific">Streptomyces griseoviridis</name>
    <dbReference type="NCBI Taxonomy" id="45398"/>
    <lineage>
        <taxon>Bacteria</taxon>
        <taxon>Bacillati</taxon>
        <taxon>Actinomycetota</taxon>
        <taxon>Actinomycetes</taxon>
        <taxon>Kitasatosporales</taxon>
        <taxon>Streptomycetaceae</taxon>
        <taxon>Streptomyces</taxon>
    </lineage>
</organism>
<proteinExistence type="predicted"/>
<reference evidence="2 4" key="2">
    <citation type="submission" date="2018-12" db="EMBL/GenBank/DDBJ databases">
        <title>Streptomyces griseoviridis F1-27 complete genome.</title>
        <authorList>
            <person name="Mariita R.M."/>
            <person name="Sello J.K."/>
        </authorList>
    </citation>
    <scope>NUCLEOTIDE SEQUENCE [LARGE SCALE GENOMIC DNA]</scope>
    <source>
        <strain evidence="2 4">F1-27</strain>
    </source>
</reference>
<sequence length="61" mass="6374">MTHTTRARKRRTASAIGVLVAVIGLTAGTAVTASATTDAAKKCFAEAYYEGKWIKVEVACG</sequence>
<dbReference type="EMBL" id="CP034687">
    <property type="protein sequence ID" value="AZS89500.1"/>
    <property type="molecule type" value="Genomic_DNA"/>
</dbReference>
<feature type="signal peptide" evidence="1">
    <location>
        <begin position="1"/>
        <end position="35"/>
    </location>
</feature>
<dbReference type="KEGG" id="sgd:ELQ87_38570"/>
<dbReference type="RefSeq" id="WP_127182269.1">
    <property type="nucleotide sequence ID" value="NZ_CP029078.1"/>
</dbReference>